<keyword evidence="5 10" id="KW-0566">Pantothenate biosynthesis</keyword>
<comment type="caution">
    <text evidence="13">The sequence shown here is derived from an EMBL/GenBank/DDBJ whole genome shotgun (WGS) entry which is preliminary data.</text>
</comment>
<evidence type="ECO:0000259" key="11">
    <source>
        <dbReference type="Pfam" id="PF02558"/>
    </source>
</evidence>
<feature type="domain" description="Ketopantoate reductase C-terminal" evidence="12">
    <location>
        <begin position="181"/>
        <end position="321"/>
    </location>
</feature>
<accession>Q0FUV0</accession>
<dbReference type="STRING" id="314265.R2601_01040"/>
<dbReference type="HOGENOM" id="CLU_031468_0_0_5"/>
<comment type="function">
    <text evidence="10">Catalyzes the NADPH-dependent reduction of ketopantoate into pantoic acid.</text>
</comment>
<evidence type="ECO:0000256" key="5">
    <source>
        <dbReference type="ARBA" id="ARBA00022655"/>
    </source>
</evidence>
<dbReference type="EMBL" id="AATQ01000003">
    <property type="protein sequence ID" value="EAU47981.1"/>
    <property type="molecule type" value="Genomic_DNA"/>
</dbReference>
<dbReference type="GO" id="GO:0050661">
    <property type="term" value="F:NADP binding"/>
    <property type="evidence" value="ECO:0007669"/>
    <property type="project" value="TreeGrafter"/>
</dbReference>
<evidence type="ECO:0000256" key="1">
    <source>
        <dbReference type="ARBA" id="ARBA00004994"/>
    </source>
</evidence>
<evidence type="ECO:0000256" key="3">
    <source>
        <dbReference type="ARBA" id="ARBA00013014"/>
    </source>
</evidence>
<dbReference type="EC" id="1.1.1.169" evidence="3 10"/>
<dbReference type="Proteomes" id="UP000006230">
    <property type="component" value="Unassembled WGS sequence"/>
</dbReference>
<evidence type="ECO:0000313" key="14">
    <source>
        <dbReference type="Proteomes" id="UP000006230"/>
    </source>
</evidence>
<evidence type="ECO:0000256" key="10">
    <source>
        <dbReference type="RuleBase" id="RU362068"/>
    </source>
</evidence>
<gene>
    <name evidence="13" type="ORF">R2601_01040</name>
</gene>
<dbReference type="PANTHER" id="PTHR43765:SF2">
    <property type="entry name" value="2-DEHYDROPANTOATE 2-REDUCTASE"/>
    <property type="match status" value="1"/>
</dbReference>
<dbReference type="InterPro" id="IPR013752">
    <property type="entry name" value="KPA_reductase"/>
</dbReference>
<dbReference type="SUPFAM" id="SSF48179">
    <property type="entry name" value="6-phosphogluconate dehydrogenase C-terminal domain-like"/>
    <property type="match status" value="1"/>
</dbReference>
<dbReference type="UniPathway" id="UPA00028">
    <property type="reaction ID" value="UER00004"/>
</dbReference>
<dbReference type="RefSeq" id="WP_007803739.1">
    <property type="nucleotide sequence ID" value="NZ_DS022279.1"/>
</dbReference>
<dbReference type="Gene3D" id="1.10.1040.10">
    <property type="entry name" value="N-(1-d-carboxylethyl)-l-norvaline Dehydrogenase, domain 2"/>
    <property type="match status" value="1"/>
</dbReference>
<dbReference type="SUPFAM" id="SSF51735">
    <property type="entry name" value="NAD(P)-binding Rossmann-fold domains"/>
    <property type="match status" value="1"/>
</dbReference>
<dbReference type="AlphaFoldDB" id="Q0FUV0"/>
<dbReference type="eggNOG" id="COG1893">
    <property type="taxonomic scope" value="Bacteria"/>
</dbReference>
<dbReference type="Pfam" id="PF02558">
    <property type="entry name" value="ApbA"/>
    <property type="match status" value="1"/>
</dbReference>
<evidence type="ECO:0000313" key="13">
    <source>
        <dbReference type="EMBL" id="EAU47981.1"/>
    </source>
</evidence>
<evidence type="ECO:0000256" key="6">
    <source>
        <dbReference type="ARBA" id="ARBA00022857"/>
    </source>
</evidence>
<keyword evidence="6 10" id="KW-0521">NADP</keyword>
<name>Q0FUV0_SALBH</name>
<comment type="catalytic activity">
    <reaction evidence="9 10">
        <text>(R)-pantoate + NADP(+) = 2-dehydropantoate + NADPH + H(+)</text>
        <dbReference type="Rhea" id="RHEA:16233"/>
        <dbReference type="ChEBI" id="CHEBI:11561"/>
        <dbReference type="ChEBI" id="CHEBI:15378"/>
        <dbReference type="ChEBI" id="CHEBI:15980"/>
        <dbReference type="ChEBI" id="CHEBI:57783"/>
        <dbReference type="ChEBI" id="CHEBI:58349"/>
        <dbReference type="EC" id="1.1.1.169"/>
    </reaction>
</comment>
<comment type="similarity">
    <text evidence="2 10">Belongs to the ketopantoate reductase family.</text>
</comment>
<dbReference type="GO" id="GO:0005737">
    <property type="term" value="C:cytoplasm"/>
    <property type="evidence" value="ECO:0007669"/>
    <property type="project" value="TreeGrafter"/>
</dbReference>
<dbReference type="Pfam" id="PF08546">
    <property type="entry name" value="ApbA_C"/>
    <property type="match status" value="1"/>
</dbReference>
<evidence type="ECO:0000259" key="12">
    <source>
        <dbReference type="Pfam" id="PF08546"/>
    </source>
</evidence>
<dbReference type="NCBIfam" id="TIGR00745">
    <property type="entry name" value="apbA_panE"/>
    <property type="match status" value="1"/>
</dbReference>
<dbReference type="PANTHER" id="PTHR43765">
    <property type="entry name" value="2-DEHYDROPANTOATE 2-REDUCTASE-RELATED"/>
    <property type="match status" value="1"/>
</dbReference>
<evidence type="ECO:0000256" key="7">
    <source>
        <dbReference type="ARBA" id="ARBA00023002"/>
    </source>
</evidence>
<keyword evidence="7 10" id="KW-0560">Oxidoreductase</keyword>
<dbReference type="InterPro" id="IPR013328">
    <property type="entry name" value="6PGD_dom2"/>
</dbReference>
<evidence type="ECO:0000256" key="9">
    <source>
        <dbReference type="ARBA" id="ARBA00048793"/>
    </source>
</evidence>
<evidence type="ECO:0000256" key="4">
    <source>
        <dbReference type="ARBA" id="ARBA00019465"/>
    </source>
</evidence>
<sequence length="337" mass="36450">MSHDPVLIWGAGAIGGTIGAYLARAGYPVTFVDTVEPHVEAIRNRGLAITGPVDSFTVKAPAFTPAQLEGRWSRILLCVKTPQTDAAMAALRPHLTEDGYVASFQNGLCEPRIAESVGASRVMGAFINFGADWIAPGEILYGNRGAVVVGETDGRMTGRLETLHRAMRIFEPEAIQTDRIYAHLWGKLAYLTLLYAQALGDKGIGDCIARPELRLLWDEILGEATAVAAAEGVAPIGFDGFDPMAFAAGGDPARRDLSIERMVRFNRASAKTHSGIWRDLAIRKRPTEVAFQVGQISEIGRRHGIPTPRVDRLVALIREIETGARPISDCNLLELAA</sequence>
<dbReference type="Gene3D" id="3.40.50.720">
    <property type="entry name" value="NAD(P)-binding Rossmann-like Domain"/>
    <property type="match status" value="1"/>
</dbReference>
<dbReference type="InterPro" id="IPR050838">
    <property type="entry name" value="Ketopantoate_reductase"/>
</dbReference>
<proteinExistence type="inferred from homology"/>
<feature type="domain" description="Ketopantoate reductase N-terminal" evidence="11">
    <location>
        <begin position="6"/>
        <end position="153"/>
    </location>
</feature>
<keyword evidence="14" id="KW-1185">Reference proteome</keyword>
<comment type="pathway">
    <text evidence="1 10">Cofactor biosynthesis; (R)-pantothenate biosynthesis; (R)-pantoate from 3-methyl-2-oxobutanoate: step 2/2.</text>
</comment>
<dbReference type="GO" id="GO:0008677">
    <property type="term" value="F:2-dehydropantoate 2-reductase activity"/>
    <property type="evidence" value="ECO:0007669"/>
    <property type="project" value="UniProtKB-EC"/>
</dbReference>
<dbReference type="GO" id="GO:0015940">
    <property type="term" value="P:pantothenate biosynthetic process"/>
    <property type="evidence" value="ECO:0007669"/>
    <property type="project" value="UniProtKB-UniPathway"/>
</dbReference>
<organism evidence="13 14">
    <name type="scientific">Salipiger bermudensis (strain DSM 26914 / JCM 13377 / KCTC 12554 / HTCC2601)</name>
    <name type="common">Pelagibaca bermudensis</name>
    <dbReference type="NCBI Taxonomy" id="314265"/>
    <lineage>
        <taxon>Bacteria</taxon>
        <taxon>Pseudomonadati</taxon>
        <taxon>Pseudomonadota</taxon>
        <taxon>Alphaproteobacteria</taxon>
        <taxon>Rhodobacterales</taxon>
        <taxon>Roseobacteraceae</taxon>
        <taxon>Salipiger</taxon>
    </lineage>
</organism>
<reference evidence="13 14" key="1">
    <citation type="journal article" date="2010" name="J. Bacteriol.">
        <title>Genome sequences of Pelagibaca bermudensis HTCC2601T and Maritimibacter alkaliphilus HTCC2654T, the type strains of two marine Roseobacter genera.</title>
        <authorList>
            <person name="Thrash J.C."/>
            <person name="Cho J.C."/>
            <person name="Ferriera S."/>
            <person name="Johnson J."/>
            <person name="Vergin K.L."/>
            <person name="Giovannoni S.J."/>
        </authorList>
    </citation>
    <scope>NUCLEOTIDE SEQUENCE [LARGE SCALE GENOMIC DNA]</scope>
    <source>
        <strain evidence="14">DSM 26914 / JCM 13377 / KCTC 12554 / HTCC2601</strain>
    </source>
</reference>
<dbReference type="InterPro" id="IPR003710">
    <property type="entry name" value="ApbA"/>
</dbReference>
<dbReference type="InterPro" id="IPR013332">
    <property type="entry name" value="KPR_N"/>
</dbReference>
<dbReference type="InterPro" id="IPR036291">
    <property type="entry name" value="NAD(P)-bd_dom_sf"/>
</dbReference>
<dbReference type="OrthoDB" id="9793586at2"/>
<evidence type="ECO:0000256" key="8">
    <source>
        <dbReference type="ARBA" id="ARBA00032024"/>
    </source>
</evidence>
<evidence type="ECO:0000256" key="2">
    <source>
        <dbReference type="ARBA" id="ARBA00007870"/>
    </source>
</evidence>
<protein>
    <recommendedName>
        <fullName evidence="4 10">2-dehydropantoate 2-reductase</fullName>
        <ecNumber evidence="3 10">1.1.1.169</ecNumber>
    </recommendedName>
    <alternativeName>
        <fullName evidence="8 10">Ketopantoate reductase</fullName>
    </alternativeName>
</protein>
<dbReference type="InterPro" id="IPR008927">
    <property type="entry name" value="6-PGluconate_DH-like_C_sf"/>
</dbReference>